<accession>A0ABT9P5V1</accession>
<dbReference type="EMBL" id="JAUSQZ010000001">
    <property type="protein sequence ID" value="MDP9828071.1"/>
    <property type="molecule type" value="Genomic_DNA"/>
</dbReference>
<sequence>MALPDVVTRKLRLARAGTRAAAARSREQDLMREWRIDLPFTKPVTLNDRMIWQVKHTHRKRWRAAAKTGARQAGIPELAKFTVVFHYRPIDNRRRDTDNLVQSLKWMVDGLVDAGVCIDDDPTHYRLTEPVIHGATRPRQPGQLWLVVRDLGDEPGTQTLLPLERTDA</sequence>
<name>A0ABT9P5V1_9ACTN</name>
<evidence type="ECO:0000313" key="2">
    <source>
        <dbReference type="Proteomes" id="UP001235712"/>
    </source>
</evidence>
<gene>
    <name evidence="1" type="ORF">J2S57_003820</name>
</gene>
<comment type="caution">
    <text evidence="1">The sequence shown here is derived from an EMBL/GenBank/DDBJ whole genome shotgun (WGS) entry which is preliminary data.</text>
</comment>
<dbReference type="InterPro" id="IPR036614">
    <property type="entry name" value="RusA-like_sf"/>
</dbReference>
<dbReference type="SUPFAM" id="SSF103084">
    <property type="entry name" value="Holliday junction resolvase RusA"/>
    <property type="match status" value="1"/>
</dbReference>
<dbReference type="Proteomes" id="UP001235712">
    <property type="component" value="Unassembled WGS sequence"/>
</dbReference>
<evidence type="ECO:0000313" key="1">
    <source>
        <dbReference type="EMBL" id="MDP9828071.1"/>
    </source>
</evidence>
<proteinExistence type="predicted"/>
<reference evidence="1 2" key="1">
    <citation type="submission" date="2023-07" db="EMBL/GenBank/DDBJ databases">
        <title>Sequencing the genomes of 1000 actinobacteria strains.</title>
        <authorList>
            <person name="Klenk H.-P."/>
        </authorList>
    </citation>
    <scope>NUCLEOTIDE SEQUENCE [LARGE SCALE GENOMIC DNA]</scope>
    <source>
        <strain evidence="1 2">DSM 44388</strain>
    </source>
</reference>
<dbReference type="RefSeq" id="WP_307244878.1">
    <property type="nucleotide sequence ID" value="NZ_JAUSQZ010000001.1"/>
</dbReference>
<keyword evidence="2" id="KW-1185">Reference proteome</keyword>
<organism evidence="1 2">
    <name type="scientific">Kineosporia succinea</name>
    <dbReference type="NCBI Taxonomy" id="84632"/>
    <lineage>
        <taxon>Bacteria</taxon>
        <taxon>Bacillati</taxon>
        <taxon>Actinomycetota</taxon>
        <taxon>Actinomycetes</taxon>
        <taxon>Kineosporiales</taxon>
        <taxon>Kineosporiaceae</taxon>
        <taxon>Kineosporia</taxon>
    </lineage>
</organism>
<dbReference type="Gene3D" id="3.30.1330.70">
    <property type="entry name" value="Holliday junction resolvase RusA"/>
    <property type="match status" value="1"/>
</dbReference>
<protein>
    <submittedName>
        <fullName evidence="1">Holliday junction resolvase RusA-like endonuclease</fullName>
    </submittedName>
</protein>